<evidence type="ECO:0000313" key="6">
    <source>
        <dbReference type="Proteomes" id="UP000295418"/>
    </source>
</evidence>
<protein>
    <submittedName>
        <fullName evidence="5">Bifunctional diaminohydroxyphosphoribosylaminopyrimidine deaminase/5-amino-6-(5-phosphoribosylamino)uracil reductase</fullName>
    </submittedName>
</protein>
<dbReference type="PANTHER" id="PTHR38011:SF7">
    <property type="entry name" value="2,5-DIAMINO-6-RIBOSYLAMINO-4(3H)-PYRIMIDINONE 5'-PHOSPHATE REDUCTASE"/>
    <property type="match status" value="1"/>
</dbReference>
<reference evidence="5 6" key="1">
    <citation type="submission" date="2019-03" db="EMBL/GenBank/DDBJ databases">
        <authorList>
            <person name="Kim M.K.M."/>
        </authorList>
    </citation>
    <scope>NUCLEOTIDE SEQUENCE [LARGE SCALE GENOMIC DNA]</scope>
    <source>
        <strain evidence="5 6">18JY21-1</strain>
    </source>
</reference>
<dbReference type="RefSeq" id="WP_207910917.1">
    <property type="nucleotide sequence ID" value="NZ_SKFG01000001.1"/>
</dbReference>
<evidence type="ECO:0000313" key="5">
    <source>
        <dbReference type="EMBL" id="TCZ81267.1"/>
    </source>
</evidence>
<evidence type="ECO:0000256" key="3">
    <source>
        <dbReference type="ARBA" id="ARBA00023002"/>
    </source>
</evidence>
<keyword evidence="6" id="KW-1185">Reference proteome</keyword>
<keyword evidence="2" id="KW-0521">NADP</keyword>
<evidence type="ECO:0000256" key="1">
    <source>
        <dbReference type="ARBA" id="ARBA00005104"/>
    </source>
</evidence>
<feature type="domain" description="Bacterial bifunctional deaminase-reductase C-terminal" evidence="4">
    <location>
        <begin position="5"/>
        <end position="114"/>
    </location>
</feature>
<accession>A0A4R4EN13</accession>
<proteinExistence type="predicted"/>
<evidence type="ECO:0000259" key="4">
    <source>
        <dbReference type="Pfam" id="PF01872"/>
    </source>
</evidence>
<dbReference type="AlphaFoldDB" id="A0A4R4EN13"/>
<evidence type="ECO:0000256" key="2">
    <source>
        <dbReference type="ARBA" id="ARBA00022857"/>
    </source>
</evidence>
<organism evidence="5 6">
    <name type="scientific">Paenibacillus albiflavus</name>
    <dbReference type="NCBI Taxonomy" id="2545760"/>
    <lineage>
        <taxon>Bacteria</taxon>
        <taxon>Bacillati</taxon>
        <taxon>Bacillota</taxon>
        <taxon>Bacilli</taxon>
        <taxon>Bacillales</taxon>
        <taxon>Paenibacillaceae</taxon>
        <taxon>Paenibacillus</taxon>
    </lineage>
</organism>
<dbReference type="Proteomes" id="UP000295418">
    <property type="component" value="Unassembled WGS sequence"/>
</dbReference>
<dbReference type="GO" id="GO:0008703">
    <property type="term" value="F:5-amino-6-(5-phosphoribosylamino)uracil reductase activity"/>
    <property type="evidence" value="ECO:0007669"/>
    <property type="project" value="InterPro"/>
</dbReference>
<comment type="pathway">
    <text evidence="1">Cofactor biosynthesis; riboflavin biosynthesis.</text>
</comment>
<dbReference type="Pfam" id="PF01872">
    <property type="entry name" value="RibD_C"/>
    <property type="match status" value="1"/>
</dbReference>
<sequence length="120" mass="12586">TTSGSSATRHAELEALGVEVLTCGDGSHVDLPLALRELGKRDIASILLEGGGGLAGAMLEQRLIDKMALFYAPKIIGGGSSAPSNFNFAGFEAMADAITLDRLQVERFGNDICLIGYPVY</sequence>
<dbReference type="InterPro" id="IPR024072">
    <property type="entry name" value="DHFR-like_dom_sf"/>
</dbReference>
<dbReference type="Gene3D" id="3.40.430.10">
    <property type="entry name" value="Dihydrofolate Reductase, subunit A"/>
    <property type="match status" value="1"/>
</dbReference>
<dbReference type="GO" id="GO:0009231">
    <property type="term" value="P:riboflavin biosynthetic process"/>
    <property type="evidence" value="ECO:0007669"/>
    <property type="project" value="InterPro"/>
</dbReference>
<dbReference type="InterPro" id="IPR050765">
    <property type="entry name" value="Riboflavin_Biosynth_HTPR"/>
</dbReference>
<name>A0A4R4EN13_9BACL</name>
<gene>
    <name evidence="5" type="ORF">E0485_03045</name>
</gene>
<comment type="caution">
    <text evidence="5">The sequence shown here is derived from an EMBL/GenBank/DDBJ whole genome shotgun (WGS) entry which is preliminary data.</text>
</comment>
<keyword evidence="3" id="KW-0560">Oxidoreductase</keyword>
<dbReference type="InterPro" id="IPR002734">
    <property type="entry name" value="RibDG_C"/>
</dbReference>
<dbReference type="EMBL" id="SKFG01000001">
    <property type="protein sequence ID" value="TCZ81267.1"/>
    <property type="molecule type" value="Genomic_DNA"/>
</dbReference>
<feature type="non-terminal residue" evidence="5">
    <location>
        <position position="1"/>
    </location>
</feature>
<dbReference type="SUPFAM" id="SSF53597">
    <property type="entry name" value="Dihydrofolate reductase-like"/>
    <property type="match status" value="1"/>
</dbReference>
<dbReference type="PANTHER" id="PTHR38011">
    <property type="entry name" value="DIHYDROFOLATE REDUCTASE FAMILY PROTEIN (AFU_ORTHOLOGUE AFUA_8G06820)"/>
    <property type="match status" value="1"/>
</dbReference>